<accession>A0A0A5GM60</accession>
<gene>
    <name evidence="1" type="ORF">N781_18365</name>
</gene>
<organism evidence="1 2">
    <name type="scientific">Pontibacillus halophilus JSM 076056 = DSM 19796</name>
    <dbReference type="NCBI Taxonomy" id="1385510"/>
    <lineage>
        <taxon>Bacteria</taxon>
        <taxon>Bacillati</taxon>
        <taxon>Bacillota</taxon>
        <taxon>Bacilli</taxon>
        <taxon>Bacillales</taxon>
        <taxon>Bacillaceae</taxon>
        <taxon>Pontibacillus</taxon>
    </lineage>
</organism>
<name>A0A0A5GM60_9BACI</name>
<dbReference type="RefSeq" id="WP_026799612.1">
    <property type="nucleotide sequence ID" value="NZ_AULI01000002.1"/>
</dbReference>
<keyword evidence="1" id="KW-0378">Hydrolase</keyword>
<dbReference type="GO" id="GO:0016787">
    <property type="term" value="F:hydrolase activity"/>
    <property type="evidence" value="ECO:0007669"/>
    <property type="project" value="UniProtKB-KW"/>
</dbReference>
<dbReference type="eggNOG" id="ENOG502Z8CP">
    <property type="taxonomic scope" value="Bacteria"/>
</dbReference>
<evidence type="ECO:0000313" key="1">
    <source>
        <dbReference type="EMBL" id="KGX92255.1"/>
    </source>
</evidence>
<sequence length="209" mass="24219">MGSRLMHLVIGNRIANRLSMEQRTDFLLGGIAPDAASEKDTTHFFKGDVEDNSRSIDYEAFLNKYNSEAHEPYVQGYYTHLVADHLWLTGFYLPWLKNRMEKKELAPLYYKDFEILNGKLLEFYGYRNEIKKTLESPATIFDLDEVNATDVQAFKTCVLPDLEYEQETLHLPLQVFTFNQIIGYIETTVDQVTRDMGTGKLSHVTSQTW</sequence>
<comment type="caution">
    <text evidence="1">The sequence shown here is derived from an EMBL/GenBank/DDBJ whole genome shotgun (WGS) entry which is preliminary data.</text>
</comment>
<dbReference type="OrthoDB" id="9810012at2"/>
<dbReference type="Proteomes" id="UP000030528">
    <property type="component" value="Unassembled WGS sequence"/>
</dbReference>
<keyword evidence="2" id="KW-1185">Reference proteome</keyword>
<dbReference type="STRING" id="1385510.GCA_000425205_00849"/>
<reference evidence="1 2" key="1">
    <citation type="submission" date="2013-08" db="EMBL/GenBank/DDBJ databases">
        <authorList>
            <person name="Huang J."/>
            <person name="Wang G."/>
        </authorList>
    </citation>
    <scope>NUCLEOTIDE SEQUENCE [LARGE SCALE GENOMIC DNA]</scope>
    <source>
        <strain evidence="1 2">JSM 076056</strain>
    </source>
</reference>
<protein>
    <submittedName>
        <fullName evidence="1">Hydrolase</fullName>
    </submittedName>
</protein>
<dbReference type="EMBL" id="AVPE01000007">
    <property type="protein sequence ID" value="KGX92255.1"/>
    <property type="molecule type" value="Genomic_DNA"/>
</dbReference>
<evidence type="ECO:0000313" key="2">
    <source>
        <dbReference type="Proteomes" id="UP000030528"/>
    </source>
</evidence>
<dbReference type="AlphaFoldDB" id="A0A0A5GM60"/>
<proteinExistence type="predicted"/>